<name>A0AAV7NTB1_PLEWA</name>
<feature type="compositionally biased region" description="Polar residues" evidence="1">
    <location>
        <begin position="248"/>
        <end position="264"/>
    </location>
</feature>
<evidence type="ECO:0000256" key="1">
    <source>
        <dbReference type="SAM" id="MobiDB-lite"/>
    </source>
</evidence>
<sequence length="435" mass="47398">MERTFPRRSFHRFLMSSRFLGCCPTALTLSTILCHSSVLRAMLVYWTCVPKSWGSTRTISSTMTLSSSSEKRGCLWGAMEWCVEFKSANVAEFCSFVCILTAAVCTANGKPRLKDRRVDSWVVMAWAYFCWRDGGGLVTSTFPPTAGLAVCCGCRIFGGLAAAGQNDRGGLPQRNYGGFLTGEEHGSPADMPVPEFPDDMDDEPINIPQETIQMVLESLQTPPSVTRRSTEEAATTGEPPATPIVRPASSNTAEDSDDTGTSFERTVVGVQRELAKEVRVGMQTMAASLEGVRSCMMSTADQAAAMQGRTSLLQELVKTQKEICTAVIQLTQQLQLQSSQRVHECNIEPLRADLAAYHRDVAAILKNQQALLAAVLPFITPQGAAPGMSASMSSNTEVCVAPSQPPPPRTHQATHTSEEEDMEQITFTRKSTRKH</sequence>
<dbReference type="Proteomes" id="UP001066276">
    <property type="component" value="Chromosome 8"/>
</dbReference>
<evidence type="ECO:0000313" key="2">
    <source>
        <dbReference type="EMBL" id="KAJ1117874.1"/>
    </source>
</evidence>
<evidence type="ECO:0000313" key="3">
    <source>
        <dbReference type="Proteomes" id="UP001066276"/>
    </source>
</evidence>
<organism evidence="2 3">
    <name type="scientific">Pleurodeles waltl</name>
    <name type="common">Iberian ribbed newt</name>
    <dbReference type="NCBI Taxonomy" id="8319"/>
    <lineage>
        <taxon>Eukaryota</taxon>
        <taxon>Metazoa</taxon>
        <taxon>Chordata</taxon>
        <taxon>Craniata</taxon>
        <taxon>Vertebrata</taxon>
        <taxon>Euteleostomi</taxon>
        <taxon>Amphibia</taxon>
        <taxon>Batrachia</taxon>
        <taxon>Caudata</taxon>
        <taxon>Salamandroidea</taxon>
        <taxon>Salamandridae</taxon>
        <taxon>Pleurodelinae</taxon>
        <taxon>Pleurodeles</taxon>
    </lineage>
</organism>
<dbReference type="EMBL" id="JANPWB010000012">
    <property type="protein sequence ID" value="KAJ1117874.1"/>
    <property type="molecule type" value="Genomic_DNA"/>
</dbReference>
<keyword evidence="3" id="KW-1185">Reference proteome</keyword>
<reference evidence="2" key="1">
    <citation type="journal article" date="2022" name="bioRxiv">
        <title>Sequencing and chromosome-scale assembly of the giantPleurodeles waltlgenome.</title>
        <authorList>
            <person name="Brown T."/>
            <person name="Elewa A."/>
            <person name="Iarovenko S."/>
            <person name="Subramanian E."/>
            <person name="Araus A.J."/>
            <person name="Petzold A."/>
            <person name="Susuki M."/>
            <person name="Suzuki K.-i.T."/>
            <person name="Hayashi T."/>
            <person name="Toyoda A."/>
            <person name="Oliveira C."/>
            <person name="Osipova E."/>
            <person name="Leigh N.D."/>
            <person name="Simon A."/>
            <person name="Yun M.H."/>
        </authorList>
    </citation>
    <scope>NUCLEOTIDE SEQUENCE</scope>
    <source>
        <strain evidence="2">20211129_DDA</strain>
        <tissue evidence="2">Liver</tissue>
    </source>
</reference>
<accession>A0AAV7NTB1</accession>
<dbReference type="AlphaFoldDB" id="A0AAV7NTB1"/>
<protein>
    <submittedName>
        <fullName evidence="2">Uncharacterized protein</fullName>
    </submittedName>
</protein>
<feature type="region of interest" description="Disordered" evidence="1">
    <location>
        <begin position="389"/>
        <end position="435"/>
    </location>
</feature>
<feature type="region of interest" description="Disordered" evidence="1">
    <location>
        <begin position="221"/>
        <end position="264"/>
    </location>
</feature>
<gene>
    <name evidence="2" type="ORF">NDU88_006070</name>
</gene>
<comment type="caution">
    <text evidence="2">The sequence shown here is derived from an EMBL/GenBank/DDBJ whole genome shotgun (WGS) entry which is preliminary data.</text>
</comment>
<proteinExistence type="predicted"/>